<comment type="caution">
    <text evidence="2">The sequence shown here is derived from an EMBL/GenBank/DDBJ whole genome shotgun (WGS) entry which is preliminary data.</text>
</comment>
<dbReference type="Proteomes" id="UP001485043">
    <property type="component" value="Unassembled WGS sequence"/>
</dbReference>
<organism evidence="2 3">
    <name type="scientific">Apatococcus fuscideae</name>
    <dbReference type="NCBI Taxonomy" id="2026836"/>
    <lineage>
        <taxon>Eukaryota</taxon>
        <taxon>Viridiplantae</taxon>
        <taxon>Chlorophyta</taxon>
        <taxon>core chlorophytes</taxon>
        <taxon>Trebouxiophyceae</taxon>
        <taxon>Chlorellales</taxon>
        <taxon>Chlorellaceae</taxon>
        <taxon>Apatococcus</taxon>
    </lineage>
</organism>
<keyword evidence="3" id="KW-1185">Reference proteome</keyword>
<feature type="region of interest" description="Disordered" evidence="1">
    <location>
        <begin position="115"/>
        <end position="134"/>
    </location>
</feature>
<proteinExistence type="predicted"/>
<sequence length="134" mass="15238">MWWPFGRSKKEEPPLVPAETKARLQRKCVATRRAWQSCVQANKEDPHPPCERLAIRHMECLAEVVAPAEATLFQQCTSRTGNRTLMDGRECSQEAADMASSLQKIGLYPFIIQPKKKAGKRRRKREASPMDSAE</sequence>
<evidence type="ECO:0000313" key="3">
    <source>
        <dbReference type="Proteomes" id="UP001485043"/>
    </source>
</evidence>
<reference evidence="2 3" key="1">
    <citation type="journal article" date="2024" name="Nat. Commun.">
        <title>Phylogenomics reveals the evolutionary origins of lichenization in chlorophyte algae.</title>
        <authorList>
            <person name="Puginier C."/>
            <person name="Libourel C."/>
            <person name="Otte J."/>
            <person name="Skaloud P."/>
            <person name="Haon M."/>
            <person name="Grisel S."/>
            <person name="Petersen M."/>
            <person name="Berrin J.G."/>
            <person name="Delaux P.M."/>
            <person name="Dal Grande F."/>
            <person name="Keller J."/>
        </authorList>
    </citation>
    <scope>NUCLEOTIDE SEQUENCE [LARGE SCALE GENOMIC DNA]</scope>
    <source>
        <strain evidence="2 3">SAG 2523</strain>
    </source>
</reference>
<dbReference type="AlphaFoldDB" id="A0AAW1T0F6"/>
<evidence type="ECO:0000256" key="1">
    <source>
        <dbReference type="SAM" id="MobiDB-lite"/>
    </source>
</evidence>
<accession>A0AAW1T0F6</accession>
<feature type="compositionally biased region" description="Basic residues" evidence="1">
    <location>
        <begin position="115"/>
        <end position="125"/>
    </location>
</feature>
<dbReference type="EMBL" id="JALJOV010000557">
    <property type="protein sequence ID" value="KAK9862785.1"/>
    <property type="molecule type" value="Genomic_DNA"/>
</dbReference>
<evidence type="ECO:0008006" key="4">
    <source>
        <dbReference type="Google" id="ProtNLM"/>
    </source>
</evidence>
<name>A0AAW1T0F6_9CHLO</name>
<protein>
    <recommendedName>
        <fullName evidence="4">COX assembly mitochondrial protein</fullName>
    </recommendedName>
</protein>
<gene>
    <name evidence="2" type="ORF">WJX84_005851</name>
</gene>
<evidence type="ECO:0000313" key="2">
    <source>
        <dbReference type="EMBL" id="KAK9862785.1"/>
    </source>
</evidence>